<organism evidence="1 2">
    <name type="scientific">Clostridium sporogenes</name>
    <dbReference type="NCBI Taxonomy" id="1509"/>
    <lineage>
        <taxon>Bacteria</taxon>
        <taxon>Bacillati</taxon>
        <taxon>Bacillota</taxon>
        <taxon>Clostridia</taxon>
        <taxon>Eubacteriales</taxon>
        <taxon>Clostridiaceae</taxon>
        <taxon>Clostridium</taxon>
    </lineage>
</organism>
<name>A0A7U4LPK4_CLOSG</name>
<dbReference type="InterPro" id="IPR023214">
    <property type="entry name" value="HAD_sf"/>
</dbReference>
<dbReference type="SFLD" id="SFLDS00003">
    <property type="entry name" value="Haloacid_Dehalogenase"/>
    <property type="match status" value="1"/>
</dbReference>
<accession>A0A7U4LPK4</accession>
<dbReference type="PRINTS" id="PR00413">
    <property type="entry name" value="HADHALOGNASE"/>
</dbReference>
<dbReference type="SUPFAM" id="SSF56784">
    <property type="entry name" value="HAD-like"/>
    <property type="match status" value="1"/>
</dbReference>
<dbReference type="CDD" id="cd07505">
    <property type="entry name" value="HAD_BPGM-like"/>
    <property type="match status" value="1"/>
</dbReference>
<dbReference type="PANTHER" id="PTHR18901:SF38">
    <property type="entry name" value="PSEUDOURIDINE-5'-PHOSPHATASE"/>
    <property type="match status" value="1"/>
</dbReference>
<dbReference type="PANTHER" id="PTHR18901">
    <property type="entry name" value="2-DEOXYGLUCOSE-6-PHOSPHATE PHOSPHATASE 2"/>
    <property type="match status" value="1"/>
</dbReference>
<dbReference type="EMBL" id="CP009225">
    <property type="protein sequence ID" value="AKC64404.1"/>
    <property type="molecule type" value="Genomic_DNA"/>
</dbReference>
<reference evidence="1 2" key="1">
    <citation type="journal article" date="2015" name="PLoS ONE">
        <title>A universal mariner transposon system for forward genetic studies in the genus clostridium.</title>
        <authorList>
            <person name="Zhang Y."/>
            <person name="Grosse-Honebrink A."/>
            <person name="Minton N.P."/>
        </authorList>
    </citation>
    <scope>NUCLEOTIDE SEQUENCE [LARGE SCALE GENOMIC DNA]</scope>
    <source>
        <strain evidence="1 2">NCIMB 10696</strain>
    </source>
</reference>
<dbReference type="InterPro" id="IPR023198">
    <property type="entry name" value="PGP-like_dom2"/>
</dbReference>
<sequence length="217" mass="25066">MISLKSIQGAIFDLDGTLIDSMAIWEKIDYDFLSKRNLKVPSDLKNKIETLTFEEGANFFKKNFELKESPEEILKEWHDMVVKEYSHNIKLKNNVKDFLIKLKNKGVKLAVATSNTSELTKLVLEKNKILNLFDSITTISEVTRNKEFPDIYLLCAKKLNLPPEKCAVFEDILPAIKSAKLAKMKTIGIYDNSSKDQENKIKEIADYYIYDYKELLI</sequence>
<dbReference type="NCBIfam" id="TIGR01509">
    <property type="entry name" value="HAD-SF-IA-v3"/>
    <property type="match status" value="1"/>
</dbReference>
<dbReference type="InterPro" id="IPR036412">
    <property type="entry name" value="HAD-like_sf"/>
</dbReference>
<dbReference type="KEGG" id="cld:CLSPO_c37350"/>
<proteinExistence type="predicted"/>
<gene>
    <name evidence="1" type="ORF">CLSPO_c37350</name>
</gene>
<dbReference type="Pfam" id="PF13419">
    <property type="entry name" value="HAD_2"/>
    <property type="match status" value="1"/>
</dbReference>
<dbReference type="Gene3D" id="1.10.150.240">
    <property type="entry name" value="Putative phosphatase, domain 2"/>
    <property type="match status" value="1"/>
</dbReference>
<dbReference type="InterPro" id="IPR041492">
    <property type="entry name" value="HAD_2"/>
</dbReference>
<dbReference type="InterPro" id="IPR006439">
    <property type="entry name" value="HAD-SF_hydro_IA"/>
</dbReference>
<evidence type="ECO:0000313" key="1">
    <source>
        <dbReference type="EMBL" id="AKC64404.1"/>
    </source>
</evidence>
<dbReference type="FunFam" id="1.10.150.240:FF:000048">
    <property type="entry name" value="Haloacid dehalogenase-like hydrolase family protein"/>
    <property type="match status" value="1"/>
</dbReference>
<dbReference type="SFLD" id="SFLDG01129">
    <property type="entry name" value="C1.5:_HAD__Beta-PGM__Phosphata"/>
    <property type="match status" value="1"/>
</dbReference>
<evidence type="ECO:0000313" key="2">
    <source>
        <dbReference type="Proteomes" id="UP000033052"/>
    </source>
</evidence>
<protein>
    <submittedName>
        <fullName evidence="1">Haloacid dehalogenase, IA family protein</fullName>
    </submittedName>
</protein>
<dbReference type="Proteomes" id="UP000033052">
    <property type="component" value="Chromosome"/>
</dbReference>
<dbReference type="GO" id="GO:0016791">
    <property type="term" value="F:phosphatase activity"/>
    <property type="evidence" value="ECO:0007669"/>
    <property type="project" value="TreeGrafter"/>
</dbReference>
<dbReference type="Gene3D" id="3.40.50.1000">
    <property type="entry name" value="HAD superfamily/HAD-like"/>
    <property type="match status" value="1"/>
</dbReference>
<dbReference type="AlphaFoldDB" id="A0A7U4LPK4"/>